<accession>A0A1T4XD06</accession>
<dbReference type="Proteomes" id="UP000190460">
    <property type="component" value="Unassembled WGS sequence"/>
</dbReference>
<feature type="transmembrane region" description="Helical" evidence="1">
    <location>
        <begin position="50"/>
        <end position="69"/>
    </location>
</feature>
<keyword evidence="1" id="KW-1133">Transmembrane helix</keyword>
<organism evidence="2 3">
    <name type="scientific">Thiothrix eikelboomii</name>
    <dbReference type="NCBI Taxonomy" id="92487"/>
    <lineage>
        <taxon>Bacteria</taxon>
        <taxon>Pseudomonadati</taxon>
        <taxon>Pseudomonadota</taxon>
        <taxon>Gammaproteobacteria</taxon>
        <taxon>Thiotrichales</taxon>
        <taxon>Thiotrichaceae</taxon>
        <taxon>Thiothrix</taxon>
    </lineage>
</organism>
<keyword evidence="1" id="KW-0472">Membrane</keyword>
<proteinExistence type="predicted"/>
<feature type="transmembrane region" description="Helical" evidence="1">
    <location>
        <begin position="75"/>
        <end position="98"/>
    </location>
</feature>
<keyword evidence="3" id="KW-1185">Reference proteome</keyword>
<dbReference type="Pfam" id="PF09955">
    <property type="entry name" value="DUF2189"/>
    <property type="match status" value="1"/>
</dbReference>
<keyword evidence="1" id="KW-0812">Transmembrane</keyword>
<protein>
    <submittedName>
        <fullName evidence="2">Uncharacterized membrane protein</fullName>
    </submittedName>
</protein>
<gene>
    <name evidence="2" type="ORF">SAMN02745130_02821</name>
</gene>
<dbReference type="InterPro" id="IPR018692">
    <property type="entry name" value="DUF2189"/>
</dbReference>
<evidence type="ECO:0000313" key="3">
    <source>
        <dbReference type="Proteomes" id="UP000190460"/>
    </source>
</evidence>
<feature type="transmembrane region" description="Helical" evidence="1">
    <location>
        <begin position="119"/>
        <end position="139"/>
    </location>
</feature>
<sequence>MEQFVSKPATASPAPEVSDLFKTYPVQTVEPAAIKEWLKKGWADLQANPLASLFYGVIFAIVGIILSVFSAANPAFMVAFTSGFFLVGPFLALGLYMLSWQRDQGKKIDFGASLMAIRHNALGLGLYALTLSFLMLLWVPASAMMIALFFNNIGSLSGMSGYAALWEGLTQMNNGFLFTLSFIGVGLLFALVAFATGVVTVPILIERKADIMTAIATSLKVCMTNPKTMLLWAMTITGIIGLGLVTFNLGLILAMPLVAHASWHAYRDLITKNASIR</sequence>
<dbReference type="EMBL" id="FUYB01000015">
    <property type="protein sequence ID" value="SKA87287.1"/>
    <property type="molecule type" value="Genomic_DNA"/>
</dbReference>
<dbReference type="STRING" id="92487.SAMN02745130_02821"/>
<dbReference type="OrthoDB" id="5621705at2"/>
<feature type="transmembrane region" description="Helical" evidence="1">
    <location>
        <begin position="229"/>
        <end position="259"/>
    </location>
</feature>
<evidence type="ECO:0000313" key="2">
    <source>
        <dbReference type="EMBL" id="SKA87287.1"/>
    </source>
</evidence>
<name>A0A1T4XD06_9GAMM</name>
<dbReference type="AlphaFoldDB" id="A0A1T4XD06"/>
<reference evidence="3" key="1">
    <citation type="submission" date="2017-02" db="EMBL/GenBank/DDBJ databases">
        <authorList>
            <person name="Varghese N."/>
            <person name="Submissions S."/>
        </authorList>
    </citation>
    <scope>NUCLEOTIDE SEQUENCE [LARGE SCALE GENOMIC DNA]</scope>
    <source>
        <strain evidence="3">ATCC 49788</strain>
    </source>
</reference>
<dbReference type="RefSeq" id="WP_078923269.1">
    <property type="nucleotide sequence ID" value="NZ_FUYB01000015.1"/>
</dbReference>
<feature type="transmembrane region" description="Helical" evidence="1">
    <location>
        <begin position="177"/>
        <end position="205"/>
    </location>
</feature>
<evidence type="ECO:0000256" key="1">
    <source>
        <dbReference type="SAM" id="Phobius"/>
    </source>
</evidence>